<proteinExistence type="inferred from homology"/>
<dbReference type="PANTHER" id="PTHR36842:SF1">
    <property type="entry name" value="PROTEIN TOLB"/>
    <property type="match status" value="1"/>
</dbReference>
<evidence type="ECO:0000256" key="1">
    <source>
        <dbReference type="ARBA" id="ARBA00009820"/>
    </source>
</evidence>
<dbReference type="InterPro" id="IPR011659">
    <property type="entry name" value="WD40"/>
</dbReference>
<accession>A0A7C4AJC2</accession>
<name>A0A7C4AJC2_9BACT</name>
<evidence type="ECO:0000313" key="2">
    <source>
        <dbReference type="EMBL" id="HGG99477.1"/>
    </source>
</evidence>
<protein>
    <recommendedName>
        <fullName evidence="3">TolB protein</fullName>
    </recommendedName>
</protein>
<dbReference type="EMBL" id="DTHO01000033">
    <property type="protein sequence ID" value="HGG99477.1"/>
    <property type="molecule type" value="Genomic_DNA"/>
</dbReference>
<comment type="caution">
    <text evidence="2">The sequence shown here is derived from an EMBL/GenBank/DDBJ whole genome shotgun (WGS) entry which is preliminary data.</text>
</comment>
<dbReference type="Gene3D" id="2.120.10.30">
    <property type="entry name" value="TolB, C-terminal domain"/>
    <property type="match status" value="1"/>
</dbReference>
<dbReference type="AlphaFoldDB" id="A0A7C4AJC2"/>
<dbReference type="Pfam" id="PF07676">
    <property type="entry name" value="PD40"/>
    <property type="match status" value="3"/>
</dbReference>
<gene>
    <name evidence="2" type="ORF">ENV75_03365</name>
</gene>
<organism evidence="2">
    <name type="scientific">Thermodesulfovibrio aggregans</name>
    <dbReference type="NCBI Taxonomy" id="86166"/>
    <lineage>
        <taxon>Bacteria</taxon>
        <taxon>Pseudomonadati</taxon>
        <taxon>Nitrospirota</taxon>
        <taxon>Thermodesulfovibrionia</taxon>
        <taxon>Thermodesulfovibrionales</taxon>
        <taxon>Thermodesulfovibrionaceae</taxon>
        <taxon>Thermodesulfovibrio</taxon>
    </lineage>
</organism>
<dbReference type="SUPFAM" id="SSF69304">
    <property type="entry name" value="Tricorn protease N-terminal domain"/>
    <property type="match status" value="1"/>
</dbReference>
<reference evidence="2" key="1">
    <citation type="journal article" date="2020" name="mSystems">
        <title>Genome- and Community-Level Interaction Insights into Carbon Utilization and Element Cycling Functions of Hydrothermarchaeota in Hydrothermal Sediment.</title>
        <authorList>
            <person name="Zhou Z."/>
            <person name="Liu Y."/>
            <person name="Xu W."/>
            <person name="Pan J."/>
            <person name="Luo Z.H."/>
            <person name="Li M."/>
        </authorList>
    </citation>
    <scope>NUCLEOTIDE SEQUENCE [LARGE SCALE GENOMIC DNA]</scope>
    <source>
        <strain evidence="2">SpSt-788</strain>
    </source>
</reference>
<dbReference type="Gene3D" id="3.40.50.10070">
    <property type="entry name" value="TolB, N-terminal domain"/>
    <property type="match status" value="1"/>
</dbReference>
<dbReference type="PANTHER" id="PTHR36842">
    <property type="entry name" value="PROTEIN TOLB HOMOLOG"/>
    <property type="match status" value="1"/>
</dbReference>
<dbReference type="SUPFAM" id="SSF52964">
    <property type="entry name" value="TolB, N-terminal domain"/>
    <property type="match status" value="1"/>
</dbReference>
<comment type="similarity">
    <text evidence="1">Belongs to the TolB family.</text>
</comment>
<sequence>MNKRLNNKFIIYITFTLSIIHLSLLSPVFAEKIYLDITQPGIKKLTIALEGFEKVPVVCSTIKEDLEFTEYFRVYGPFPYKGEKFEPSLWKASDVEIVVRGDTGAKISIKIFTVTTDAPIFIKEYHLQNNEYTGHLISSDLYKFLTGRDSPFFNRFVFLRKFKNSTGIFVSNWNGKNIHDTGIRREIISRAVLKGNKIFYSSLQSRLWHIEVFDLSTKTNREIIKSWALLQLGDIINDSQFIYLENDGELSEIKISNLSGKTKTISSSRWIDSSPRYSYSQIFFVSNRAGSPQIYQMREGTGTRRITFQGRYNTEPALSPDGGKLAFSSLTAEFQIYIFDLISGTQTQVTKEGNNEQPSFCPDGHFLTIMSDRRGKKEVFLISSDGVVQKPLTQGYLPHCSR</sequence>
<dbReference type="InterPro" id="IPR011042">
    <property type="entry name" value="6-blade_b-propeller_TolB-like"/>
</dbReference>
<evidence type="ECO:0008006" key="3">
    <source>
        <dbReference type="Google" id="ProtNLM"/>
    </source>
</evidence>